<evidence type="ECO:0008006" key="4">
    <source>
        <dbReference type="Google" id="ProtNLM"/>
    </source>
</evidence>
<dbReference type="EMBL" id="JBHTGP010000037">
    <property type="protein sequence ID" value="MFD0692156.1"/>
    <property type="molecule type" value="Genomic_DNA"/>
</dbReference>
<reference evidence="3" key="1">
    <citation type="journal article" date="2019" name="Int. J. Syst. Evol. Microbiol.">
        <title>The Global Catalogue of Microorganisms (GCM) 10K type strain sequencing project: providing services to taxonomists for standard genome sequencing and annotation.</title>
        <authorList>
            <consortium name="The Broad Institute Genomics Platform"/>
            <consortium name="The Broad Institute Genome Sequencing Center for Infectious Disease"/>
            <person name="Wu L."/>
            <person name="Ma J."/>
        </authorList>
    </citation>
    <scope>NUCLEOTIDE SEQUENCE [LARGE SCALE GENOMIC DNA]</scope>
    <source>
        <strain evidence="3">JCM 9371</strain>
    </source>
</reference>
<accession>A0ABW2Y750</accession>
<evidence type="ECO:0000313" key="2">
    <source>
        <dbReference type="EMBL" id="MFD0692156.1"/>
    </source>
</evidence>
<name>A0ABW2Y750_9ACTN</name>
<feature type="region of interest" description="Disordered" evidence="1">
    <location>
        <begin position="1"/>
        <end position="24"/>
    </location>
</feature>
<comment type="caution">
    <text evidence="2">The sequence shown here is derived from an EMBL/GenBank/DDBJ whole genome shotgun (WGS) entry which is preliminary data.</text>
</comment>
<organism evidence="2 3">
    <name type="scientific">Actinomadura fibrosa</name>
    <dbReference type="NCBI Taxonomy" id="111802"/>
    <lineage>
        <taxon>Bacteria</taxon>
        <taxon>Bacillati</taxon>
        <taxon>Actinomycetota</taxon>
        <taxon>Actinomycetes</taxon>
        <taxon>Streptosporangiales</taxon>
        <taxon>Thermomonosporaceae</taxon>
        <taxon>Actinomadura</taxon>
    </lineage>
</organism>
<dbReference type="RefSeq" id="WP_207400295.1">
    <property type="nucleotide sequence ID" value="NZ_CAACUY010000293.1"/>
</dbReference>
<sequence>MMALEFLGGDSESDDGGSPTVWRDPATGDYILRGWEVAEAFTLADTGENPPGETLIRFPARMMQFFPEVNRGDADLQ</sequence>
<proteinExistence type="predicted"/>
<evidence type="ECO:0000256" key="1">
    <source>
        <dbReference type="SAM" id="MobiDB-lite"/>
    </source>
</evidence>
<evidence type="ECO:0000313" key="3">
    <source>
        <dbReference type="Proteomes" id="UP001597063"/>
    </source>
</evidence>
<keyword evidence="3" id="KW-1185">Reference proteome</keyword>
<protein>
    <recommendedName>
        <fullName evidence="4">DUF397 domain-containing protein</fullName>
    </recommendedName>
</protein>
<dbReference type="Proteomes" id="UP001597063">
    <property type="component" value="Unassembled WGS sequence"/>
</dbReference>
<gene>
    <name evidence="2" type="ORF">ACFQZM_47245</name>
</gene>